<reference evidence="1 2" key="1">
    <citation type="journal article" date="2018" name="Mycol. Prog.">
        <title>Coniella lustricola, a new species from submerged detritus.</title>
        <authorList>
            <person name="Raudabaugh D.B."/>
            <person name="Iturriaga T."/>
            <person name="Carver A."/>
            <person name="Mondo S."/>
            <person name="Pangilinan J."/>
            <person name="Lipzen A."/>
            <person name="He G."/>
            <person name="Amirebrahimi M."/>
            <person name="Grigoriev I.V."/>
            <person name="Miller A.N."/>
        </authorList>
    </citation>
    <scope>NUCLEOTIDE SEQUENCE [LARGE SCALE GENOMIC DNA]</scope>
    <source>
        <strain evidence="1 2">B22-T-1</strain>
    </source>
</reference>
<dbReference type="Proteomes" id="UP000241462">
    <property type="component" value="Unassembled WGS sequence"/>
</dbReference>
<gene>
    <name evidence="1" type="ORF">BD289DRAFT_430119</name>
</gene>
<dbReference type="AlphaFoldDB" id="A0A2T3ACC5"/>
<dbReference type="EMBL" id="KZ678414">
    <property type="protein sequence ID" value="PSR90880.1"/>
    <property type="molecule type" value="Genomic_DNA"/>
</dbReference>
<name>A0A2T3ACC5_9PEZI</name>
<evidence type="ECO:0000313" key="1">
    <source>
        <dbReference type="EMBL" id="PSR90880.1"/>
    </source>
</evidence>
<protein>
    <submittedName>
        <fullName evidence="1">Uncharacterized protein</fullName>
    </submittedName>
</protein>
<accession>A0A2T3ACC5</accession>
<dbReference type="InParanoid" id="A0A2T3ACC5"/>
<organism evidence="1 2">
    <name type="scientific">Coniella lustricola</name>
    <dbReference type="NCBI Taxonomy" id="2025994"/>
    <lineage>
        <taxon>Eukaryota</taxon>
        <taxon>Fungi</taxon>
        <taxon>Dikarya</taxon>
        <taxon>Ascomycota</taxon>
        <taxon>Pezizomycotina</taxon>
        <taxon>Sordariomycetes</taxon>
        <taxon>Sordariomycetidae</taxon>
        <taxon>Diaporthales</taxon>
        <taxon>Schizoparmaceae</taxon>
        <taxon>Coniella</taxon>
    </lineage>
</organism>
<proteinExistence type="predicted"/>
<evidence type="ECO:0000313" key="2">
    <source>
        <dbReference type="Proteomes" id="UP000241462"/>
    </source>
</evidence>
<sequence>MSCILDNDQTKIPTFRSDLLWEQQLTFNSCSAFAPTQLRTNYDCISEQCSTTTHRGHHCGLQLSKHSVNRLSVSVNYTGRGKVRLARGNSLAVYLVSTSLAIRRFHQTLLLKSEQDLHALDALSTVLLASQLYQLSKPRHLVWLNVHLDQPQLSVVDPPPNQARVVRNQDFT</sequence>
<keyword evidence="2" id="KW-1185">Reference proteome</keyword>